<feature type="compositionally biased region" description="Basic and acidic residues" evidence="1">
    <location>
        <begin position="28"/>
        <end position="38"/>
    </location>
</feature>
<gene>
    <name evidence="2" type="ORF">FQP85_20740</name>
</gene>
<feature type="compositionally biased region" description="Low complexity" evidence="1">
    <location>
        <begin position="96"/>
        <end position="107"/>
    </location>
</feature>
<feature type="compositionally biased region" description="Basic and acidic residues" evidence="1">
    <location>
        <begin position="48"/>
        <end position="58"/>
    </location>
</feature>
<dbReference type="EMBL" id="VNFF01000028">
    <property type="protein sequence ID" value="TVU80210.1"/>
    <property type="molecule type" value="Genomic_DNA"/>
</dbReference>
<feature type="region of interest" description="Disordered" evidence="1">
    <location>
        <begin position="21"/>
        <end position="108"/>
    </location>
</feature>
<evidence type="ECO:0000313" key="2">
    <source>
        <dbReference type="EMBL" id="TVU80210.1"/>
    </source>
</evidence>
<name>A0ABY3F845_9GAMM</name>
<sequence>MAGAFVDGALKGFNMMERHQSRMFNEQRLSDLDKRNDQRYQQQQGRLADMDKRDEERYQAQQGRLSDLDKERVANREQDVKWRESQGEQAEEQRQWQRNWQQQQAQWQKDEQAIPIAWQSFRQTGQIPDDLSDVLERNKGMDPRTYLNPEYREQVKGLGEKLDSVIKTGKMAEANSPETVQLFDKVFKDKIQASVGQYDEDVKSKIVGVDFAGFVPVEEKGGRVGLALKVTYENGSQEVKPMTKGRTSEGDDPVMTYTPKELIGTVKARVMMADMMERPEYWDQMGAQIGASFGQRSQPKEAPKEAEYRKAKVQLLEAKAKALSDIESGKGATMPLTGEAKAQALAGVEAQFSNQLKQLESIYGATESASNDSQQKQSSKDLDSLSDDELLQQLTGAIGAQ</sequence>
<dbReference type="Proteomes" id="UP000317938">
    <property type="component" value="Unassembled WGS sequence"/>
</dbReference>
<comment type="caution">
    <text evidence="2">The sequence shown here is derived from an EMBL/GenBank/DDBJ whole genome shotgun (WGS) entry which is preliminary data.</text>
</comment>
<feature type="region of interest" description="Disordered" evidence="1">
    <location>
        <begin position="363"/>
        <end position="388"/>
    </location>
</feature>
<protein>
    <submittedName>
        <fullName evidence="2">Uncharacterized protein</fullName>
    </submittedName>
</protein>
<dbReference type="RefSeq" id="WP_145242175.1">
    <property type="nucleotide sequence ID" value="NZ_VNFF01000028.1"/>
</dbReference>
<keyword evidence="3" id="KW-1185">Reference proteome</keyword>
<accession>A0ABY3F845</accession>
<feature type="compositionally biased region" description="Basic and acidic residues" evidence="1">
    <location>
        <begin position="66"/>
        <end position="95"/>
    </location>
</feature>
<proteinExistence type="predicted"/>
<organism evidence="2 3">
    <name type="scientific">Pseudoalteromonas neustonica</name>
    <dbReference type="NCBI Taxonomy" id="1840331"/>
    <lineage>
        <taxon>Bacteria</taxon>
        <taxon>Pseudomonadati</taxon>
        <taxon>Pseudomonadota</taxon>
        <taxon>Gammaproteobacteria</taxon>
        <taxon>Alteromonadales</taxon>
        <taxon>Pseudoalteromonadaceae</taxon>
        <taxon>Pseudoalteromonas</taxon>
    </lineage>
</organism>
<reference evidence="2 3" key="1">
    <citation type="submission" date="2019-07" db="EMBL/GenBank/DDBJ databases">
        <title>Diversity of Bacteria from Kongsfjorden, Arctic.</title>
        <authorList>
            <person name="Yu Y."/>
        </authorList>
    </citation>
    <scope>NUCLEOTIDE SEQUENCE [LARGE SCALE GENOMIC DNA]</scope>
    <source>
        <strain evidence="2 3">SM1927</strain>
    </source>
</reference>
<evidence type="ECO:0000313" key="3">
    <source>
        <dbReference type="Proteomes" id="UP000317938"/>
    </source>
</evidence>
<evidence type="ECO:0000256" key="1">
    <source>
        <dbReference type="SAM" id="MobiDB-lite"/>
    </source>
</evidence>